<keyword evidence="5" id="KW-1185">Reference proteome</keyword>
<evidence type="ECO:0000256" key="2">
    <source>
        <dbReference type="RuleBase" id="RU361156"/>
    </source>
</evidence>
<accession>A0A0Q3IBF0</accession>
<dbReference type="SUPFAM" id="SSF53474">
    <property type="entry name" value="alpha/beta-Hydrolases"/>
    <property type="match status" value="1"/>
</dbReference>
<dbReference type="InterPro" id="IPR029058">
    <property type="entry name" value="AB_hydrolase_fold"/>
</dbReference>
<sequence length="166" mass="18451">MAVQELDLVVSLPEAPSCSSAFKQYSGYVTTDEHLGKTLFDWLFEAADKPDEKPLVLWLNGGPGCSTVGFGQAQELGPFRVKKDVPELEFNQYAWNKAANLLFLDSPAGVGFSYTNTSFEQDPPGDNSTAHGSYTFLVKWFQRFPQHKMKEFYIAGESYAGPPTYS</sequence>
<gene>
    <name evidence="3" type="ORF">BRADI_3g32259v3</name>
</gene>
<keyword evidence="2" id="KW-0121">Carboxypeptidase</keyword>
<dbReference type="AlphaFoldDB" id="A0A0Q3IBF0"/>
<comment type="similarity">
    <text evidence="1 2">Belongs to the peptidase S10 family.</text>
</comment>
<dbReference type="InterPro" id="IPR018202">
    <property type="entry name" value="Ser_caboxypep_ser_AS"/>
</dbReference>
<dbReference type="STRING" id="15368.A0A0Q3IBF0"/>
<dbReference type="InterPro" id="IPR001563">
    <property type="entry name" value="Peptidase_S10"/>
</dbReference>
<dbReference type="Gene3D" id="3.40.50.1820">
    <property type="entry name" value="alpha/beta hydrolase"/>
    <property type="match status" value="1"/>
</dbReference>
<evidence type="ECO:0000313" key="5">
    <source>
        <dbReference type="Proteomes" id="UP000008810"/>
    </source>
</evidence>
<dbReference type="OrthoDB" id="693328at2759"/>
<dbReference type="GO" id="GO:0006508">
    <property type="term" value="P:proteolysis"/>
    <property type="evidence" value="ECO:0007669"/>
    <property type="project" value="UniProtKB-KW"/>
</dbReference>
<protein>
    <recommendedName>
        <fullName evidence="2">Carboxypeptidase</fullName>
        <ecNumber evidence="2">3.4.16.-</ecNumber>
    </recommendedName>
</protein>
<reference evidence="3 4" key="1">
    <citation type="journal article" date="2010" name="Nature">
        <title>Genome sequencing and analysis of the model grass Brachypodium distachyon.</title>
        <authorList>
            <consortium name="International Brachypodium Initiative"/>
        </authorList>
    </citation>
    <scope>NUCLEOTIDE SEQUENCE [LARGE SCALE GENOMIC DNA]</scope>
    <source>
        <strain evidence="3 4">Bd21</strain>
    </source>
</reference>
<proteinExistence type="inferred from homology"/>
<reference evidence="4" key="3">
    <citation type="submission" date="2018-08" db="UniProtKB">
        <authorList>
            <consortium name="EnsemblPlants"/>
        </authorList>
    </citation>
    <scope>IDENTIFICATION</scope>
    <source>
        <strain evidence="4">cv. Bd21</strain>
    </source>
</reference>
<dbReference type="EC" id="3.4.16.-" evidence="2"/>
<dbReference type="EMBL" id="CM000882">
    <property type="protein sequence ID" value="KQJ97619.1"/>
    <property type="molecule type" value="Genomic_DNA"/>
</dbReference>
<keyword evidence="2" id="KW-0378">Hydrolase</keyword>
<dbReference type="InParanoid" id="A0A0Q3IBF0"/>
<dbReference type="Pfam" id="PF00450">
    <property type="entry name" value="Peptidase_S10"/>
    <property type="match status" value="1"/>
</dbReference>
<keyword evidence="2" id="KW-0645">Protease</keyword>
<dbReference type="EnsemblPlants" id="KQJ97619">
    <property type="protein sequence ID" value="KQJ97619"/>
    <property type="gene ID" value="BRADI_3g32259v3"/>
</dbReference>
<name>A0A0Q3IBF0_BRADI</name>
<dbReference type="PANTHER" id="PTHR11802:SF223">
    <property type="entry name" value="CARBOXYPEPTIDASE"/>
    <property type="match status" value="1"/>
</dbReference>
<evidence type="ECO:0000313" key="3">
    <source>
        <dbReference type="EMBL" id="KQJ97619.1"/>
    </source>
</evidence>
<evidence type="ECO:0000313" key="4">
    <source>
        <dbReference type="EnsemblPlants" id="KQJ97619"/>
    </source>
</evidence>
<dbReference type="PRINTS" id="PR00724">
    <property type="entry name" value="CRBOXYPTASEC"/>
</dbReference>
<dbReference type="ExpressionAtlas" id="A0A0Q3IBF0">
    <property type="expression patterns" value="baseline"/>
</dbReference>
<dbReference type="Proteomes" id="UP000008810">
    <property type="component" value="Chromosome 3"/>
</dbReference>
<dbReference type="Gramene" id="KQJ97619">
    <property type="protein sequence ID" value="KQJ97619"/>
    <property type="gene ID" value="BRADI_3g32259v3"/>
</dbReference>
<dbReference type="PANTHER" id="PTHR11802">
    <property type="entry name" value="SERINE PROTEASE FAMILY S10 SERINE CARBOXYPEPTIDASE"/>
    <property type="match status" value="1"/>
</dbReference>
<reference evidence="3" key="2">
    <citation type="submission" date="2017-06" db="EMBL/GenBank/DDBJ databases">
        <title>WGS assembly of Brachypodium distachyon.</title>
        <authorList>
            <consortium name="The International Brachypodium Initiative"/>
            <person name="Lucas S."/>
            <person name="Harmon-Smith M."/>
            <person name="Lail K."/>
            <person name="Tice H."/>
            <person name="Grimwood J."/>
            <person name="Bruce D."/>
            <person name="Barry K."/>
            <person name="Shu S."/>
            <person name="Lindquist E."/>
            <person name="Wang M."/>
            <person name="Pitluck S."/>
            <person name="Vogel J.P."/>
            <person name="Garvin D.F."/>
            <person name="Mockler T.C."/>
            <person name="Schmutz J."/>
            <person name="Rokhsar D."/>
            <person name="Bevan M.W."/>
        </authorList>
    </citation>
    <scope>NUCLEOTIDE SEQUENCE</scope>
    <source>
        <strain evidence="3">Bd21</strain>
    </source>
</reference>
<evidence type="ECO:0000256" key="1">
    <source>
        <dbReference type="ARBA" id="ARBA00009431"/>
    </source>
</evidence>
<organism evidence="3">
    <name type="scientific">Brachypodium distachyon</name>
    <name type="common">Purple false brome</name>
    <name type="synonym">Trachynia distachya</name>
    <dbReference type="NCBI Taxonomy" id="15368"/>
    <lineage>
        <taxon>Eukaryota</taxon>
        <taxon>Viridiplantae</taxon>
        <taxon>Streptophyta</taxon>
        <taxon>Embryophyta</taxon>
        <taxon>Tracheophyta</taxon>
        <taxon>Spermatophyta</taxon>
        <taxon>Magnoliopsida</taxon>
        <taxon>Liliopsida</taxon>
        <taxon>Poales</taxon>
        <taxon>Poaceae</taxon>
        <taxon>BOP clade</taxon>
        <taxon>Pooideae</taxon>
        <taxon>Stipodae</taxon>
        <taxon>Brachypodieae</taxon>
        <taxon>Brachypodium</taxon>
    </lineage>
</organism>
<dbReference type="PROSITE" id="PS00131">
    <property type="entry name" value="CARBOXYPEPT_SER_SER"/>
    <property type="match status" value="1"/>
</dbReference>
<dbReference type="GO" id="GO:0004185">
    <property type="term" value="F:serine-type carboxypeptidase activity"/>
    <property type="evidence" value="ECO:0007669"/>
    <property type="project" value="UniProtKB-UniRule"/>
</dbReference>